<comment type="cofactor">
    <cofactor evidence="1">
        <name>Ca(2+)</name>
        <dbReference type="ChEBI" id="CHEBI:29108"/>
    </cofactor>
</comment>
<sequence>MATIEQLQAWHELAQQLRVDSIRATTAAGSGHPTSSMSAADLMTVLLAKYLRYDFNNPHNPNNDHLVFSKGHASPLLYAMYRAAGVIDDRELMSLRKFGSRLEGHPTTVLPWVEVATGSLGQGLPIAVGIALAGEYLDQLPYHTWVLLGDSEMAEGSIWEAFEHASHYKLANLIAIIDVNRLGQRGQTMLGWNTQVYCDRARAFGWKAIEIDGHNLEEIDQAYSAAIHNLDYPTVIVARTKKGKGVAHLEDLGGWHGQALKPDDAKAAIAQLGGERHITIAVEKPEEQPLTATTGQQAQTLQLPIYQEGDLVATRKAYGDALKALGGSRPDVVALDAEVSNSTYAEDFAKAYPDHYFEMYIAEQQMVAAAVGLQVRQYKPFASTFAAFLSRAYDFIRMAAISRANIKLVGSHAGVSIGQDGPSQMALEDLAALRAVWSSTVLYPCDANQTAKLVAEMVDRDGIVYLRTTREKTPVLYEVDEDFPIGGSKVIRSSDDDQVAVIAAGITVHEALKAYDRLKQEGITVRVIDAYSVKPIDAATLHQAARDTAGKLVVVEDHWSEGGLGAAVLDAFVGIGTAPAYGELGLNLVKLAVRDMPGSGTPEELLHAAQIDADAIVKAVRSLVKQAAWMPTE</sequence>
<dbReference type="CDD" id="cd02012">
    <property type="entry name" value="TPP_TK"/>
    <property type="match status" value="1"/>
</dbReference>
<dbReference type="InterPro" id="IPR051424">
    <property type="entry name" value="Transketolase-like"/>
</dbReference>
<dbReference type="AlphaFoldDB" id="A0A1U7GYI7"/>
<evidence type="ECO:0000256" key="1">
    <source>
        <dbReference type="ARBA" id="ARBA00001913"/>
    </source>
</evidence>
<accession>A0A1U7GYI7</accession>
<dbReference type="GO" id="GO:0030976">
    <property type="term" value="F:thiamine pyrophosphate binding"/>
    <property type="evidence" value="ECO:0007669"/>
    <property type="project" value="TreeGrafter"/>
</dbReference>
<evidence type="ECO:0000256" key="4">
    <source>
        <dbReference type="ARBA" id="ARBA00001964"/>
    </source>
</evidence>
<dbReference type="SUPFAM" id="SSF52518">
    <property type="entry name" value="Thiamin diphosphate-binding fold (THDP-binding)"/>
    <property type="match status" value="2"/>
</dbReference>
<comment type="similarity">
    <text evidence="5">Belongs to the transketolase family.</text>
</comment>
<keyword evidence="14" id="KW-1185">Reference proteome</keyword>
<dbReference type="EMBL" id="MRCA01000006">
    <property type="protein sequence ID" value="OKH13479.1"/>
    <property type="molecule type" value="Genomic_DNA"/>
</dbReference>
<evidence type="ECO:0000256" key="8">
    <source>
        <dbReference type="ARBA" id="ARBA00022723"/>
    </source>
</evidence>
<comment type="cofactor">
    <cofactor evidence="4">
        <name>thiamine diphosphate</name>
        <dbReference type="ChEBI" id="CHEBI:58937"/>
    </cofactor>
</comment>
<dbReference type="GO" id="GO:0005737">
    <property type="term" value="C:cytoplasm"/>
    <property type="evidence" value="ECO:0007669"/>
    <property type="project" value="UniProtKB-ARBA"/>
</dbReference>
<dbReference type="NCBIfam" id="NF004559">
    <property type="entry name" value="PRK05899.2-5"/>
    <property type="match status" value="1"/>
</dbReference>
<evidence type="ECO:0000256" key="5">
    <source>
        <dbReference type="ARBA" id="ARBA00007131"/>
    </source>
</evidence>
<dbReference type="RefSeq" id="WP_073555922.1">
    <property type="nucleotide sequence ID" value="NZ_MRCA01000006.1"/>
</dbReference>
<comment type="subunit">
    <text evidence="6">Homodimer.</text>
</comment>
<dbReference type="FunFam" id="3.40.50.970:FF:000129">
    <property type="entry name" value="Transketolase"/>
    <property type="match status" value="1"/>
</dbReference>
<dbReference type="SUPFAM" id="SSF52922">
    <property type="entry name" value="TK C-terminal domain-like"/>
    <property type="match status" value="1"/>
</dbReference>
<gene>
    <name evidence="13" type="ORF">NIES592_12590</name>
</gene>
<evidence type="ECO:0000256" key="2">
    <source>
        <dbReference type="ARBA" id="ARBA00001936"/>
    </source>
</evidence>
<keyword evidence="8" id="KW-0479">Metal-binding</keyword>
<dbReference type="InterPro" id="IPR033248">
    <property type="entry name" value="Transketolase_C"/>
</dbReference>
<dbReference type="GO" id="GO:0046872">
    <property type="term" value="F:metal ion binding"/>
    <property type="evidence" value="ECO:0007669"/>
    <property type="project" value="UniProtKB-KW"/>
</dbReference>
<evidence type="ECO:0000313" key="13">
    <source>
        <dbReference type="EMBL" id="OKH13479.1"/>
    </source>
</evidence>
<keyword evidence="11" id="KW-0786">Thiamine pyrophosphate</keyword>
<dbReference type="InterPro" id="IPR020826">
    <property type="entry name" value="Transketolase_BS"/>
</dbReference>
<evidence type="ECO:0000256" key="10">
    <source>
        <dbReference type="ARBA" id="ARBA00022842"/>
    </source>
</evidence>
<evidence type="ECO:0000256" key="11">
    <source>
        <dbReference type="ARBA" id="ARBA00023052"/>
    </source>
</evidence>
<evidence type="ECO:0000256" key="3">
    <source>
        <dbReference type="ARBA" id="ARBA00001946"/>
    </source>
</evidence>
<dbReference type="CDD" id="cd07033">
    <property type="entry name" value="TPP_PYR_DXS_TK_like"/>
    <property type="match status" value="1"/>
</dbReference>
<dbReference type="InterPro" id="IPR005475">
    <property type="entry name" value="Transketolase-like_Pyr-bd"/>
</dbReference>
<dbReference type="Gene3D" id="3.40.50.970">
    <property type="match status" value="2"/>
</dbReference>
<keyword evidence="9" id="KW-0106">Calcium</keyword>
<keyword evidence="7" id="KW-0808">Transferase</keyword>
<dbReference type="Gene3D" id="3.40.50.920">
    <property type="match status" value="1"/>
</dbReference>
<dbReference type="PANTHER" id="PTHR43195:SF1">
    <property type="entry name" value="FI06132P-RELATED"/>
    <property type="match status" value="1"/>
</dbReference>
<reference evidence="13 14" key="1">
    <citation type="submission" date="2016-11" db="EMBL/GenBank/DDBJ databases">
        <title>Draft Genome Sequences of Nine Cyanobacterial Strains from Diverse Habitats.</title>
        <authorList>
            <person name="Zhu T."/>
            <person name="Hou S."/>
            <person name="Lu X."/>
            <person name="Hess W.R."/>
        </authorList>
    </citation>
    <scope>NUCLEOTIDE SEQUENCE [LARGE SCALE GENOMIC DNA]</scope>
    <source>
        <strain evidence="13 14">NIES-592</strain>
    </source>
</reference>
<dbReference type="GO" id="GO:0004802">
    <property type="term" value="F:transketolase activity"/>
    <property type="evidence" value="ECO:0007669"/>
    <property type="project" value="TreeGrafter"/>
</dbReference>
<evidence type="ECO:0000313" key="14">
    <source>
        <dbReference type="Proteomes" id="UP000186391"/>
    </source>
</evidence>
<dbReference type="OrthoDB" id="8732661at2"/>
<keyword evidence="10" id="KW-0460">Magnesium</keyword>
<evidence type="ECO:0000256" key="9">
    <source>
        <dbReference type="ARBA" id="ARBA00022837"/>
    </source>
</evidence>
<comment type="cofactor">
    <cofactor evidence="2">
        <name>Mn(2+)</name>
        <dbReference type="ChEBI" id="CHEBI:29035"/>
    </cofactor>
</comment>
<feature type="domain" description="Transketolase-like pyrimidine-binding" evidence="12">
    <location>
        <begin position="312"/>
        <end position="475"/>
    </location>
</feature>
<dbReference type="Pfam" id="PF00456">
    <property type="entry name" value="Transketolase_N"/>
    <property type="match status" value="1"/>
</dbReference>
<name>A0A1U7GYI7_9CYAN</name>
<dbReference type="InterPro" id="IPR009014">
    <property type="entry name" value="Transketo_C/PFOR_II"/>
</dbReference>
<dbReference type="Pfam" id="PF02779">
    <property type="entry name" value="Transket_pyr"/>
    <property type="match status" value="1"/>
</dbReference>
<evidence type="ECO:0000256" key="7">
    <source>
        <dbReference type="ARBA" id="ARBA00022679"/>
    </source>
</evidence>
<evidence type="ECO:0000259" key="12">
    <source>
        <dbReference type="SMART" id="SM00861"/>
    </source>
</evidence>
<dbReference type="Pfam" id="PF02780">
    <property type="entry name" value="Transketolase_C"/>
    <property type="match status" value="1"/>
</dbReference>
<dbReference type="InterPro" id="IPR029061">
    <property type="entry name" value="THDP-binding"/>
</dbReference>
<dbReference type="PANTHER" id="PTHR43195">
    <property type="entry name" value="TRANSKETOLASE"/>
    <property type="match status" value="1"/>
</dbReference>
<dbReference type="PROSITE" id="PS00802">
    <property type="entry name" value="TRANSKETOLASE_2"/>
    <property type="match status" value="1"/>
</dbReference>
<comment type="cofactor">
    <cofactor evidence="3">
        <name>Mg(2+)</name>
        <dbReference type="ChEBI" id="CHEBI:18420"/>
    </cofactor>
</comment>
<proteinExistence type="inferred from homology"/>
<protein>
    <submittedName>
        <fullName evidence="13">Transketolase</fullName>
    </submittedName>
</protein>
<dbReference type="Proteomes" id="UP000186391">
    <property type="component" value="Unassembled WGS sequence"/>
</dbReference>
<evidence type="ECO:0000256" key="6">
    <source>
        <dbReference type="ARBA" id="ARBA00011738"/>
    </source>
</evidence>
<organism evidence="13 14">
    <name type="scientific">Fischerella major NIES-592</name>
    <dbReference type="NCBI Taxonomy" id="210994"/>
    <lineage>
        <taxon>Bacteria</taxon>
        <taxon>Bacillati</taxon>
        <taxon>Cyanobacteriota</taxon>
        <taxon>Cyanophyceae</taxon>
        <taxon>Nostocales</taxon>
        <taxon>Hapalosiphonaceae</taxon>
        <taxon>Fischerella</taxon>
    </lineage>
</organism>
<dbReference type="InterPro" id="IPR005474">
    <property type="entry name" value="Transketolase_N"/>
</dbReference>
<dbReference type="SMART" id="SM00861">
    <property type="entry name" value="Transket_pyr"/>
    <property type="match status" value="1"/>
</dbReference>
<comment type="caution">
    <text evidence="13">The sequence shown here is derived from an EMBL/GenBank/DDBJ whole genome shotgun (WGS) entry which is preliminary data.</text>
</comment>